<gene>
    <name evidence="1" type="ORF">BCM14_0022</name>
</gene>
<dbReference type="Proteomes" id="UP000238308">
    <property type="component" value="Unassembled WGS sequence"/>
</dbReference>
<dbReference type="EMBL" id="PVTV01000001">
    <property type="protein sequence ID" value="PRZ01512.1"/>
    <property type="molecule type" value="Genomic_DNA"/>
</dbReference>
<comment type="caution">
    <text evidence="1">The sequence shown here is derived from an EMBL/GenBank/DDBJ whole genome shotgun (WGS) entry which is preliminary data.</text>
</comment>
<accession>A0A2T0XRK6</accession>
<evidence type="ECO:0000313" key="2">
    <source>
        <dbReference type="Proteomes" id="UP000238308"/>
    </source>
</evidence>
<dbReference type="OrthoDB" id="8689618at2"/>
<dbReference type="AlphaFoldDB" id="A0A2T0XRK6"/>
<evidence type="ECO:0000313" key="1">
    <source>
        <dbReference type="EMBL" id="PRZ01512.1"/>
    </source>
</evidence>
<dbReference type="RefSeq" id="WP_106225970.1">
    <property type="nucleotide sequence ID" value="NZ_PVTV01000001.1"/>
</dbReference>
<name>A0A2T0XRK6_9BURK</name>
<protein>
    <submittedName>
        <fullName evidence="1">Uncharacterized protein</fullName>
    </submittedName>
</protein>
<sequence length="310" mass="34256">MPTSRRSFLFGSRSAPSSWGQFCARLARTAQGQTSWDVDETIKIARLVPSRDKDVWHALALCKEYGVQIWLDGPPLRSPQHEQAILLVEPGSAWARLESTNAHLPHQDVWRVDAGCTVAQLQTSGFDWLRQVDPAWSIARWLASELASEWTPGDGSASHVLQASVLLADGTTAVLGEFGTKAKRPLQSISVQKMVPHLFELSRSPIAQAMMACSRWPAPYRLDALTPRSTDDVNLARILTGHGGSLVWLWAVWLVRDTELARRSVAHQPVHQSLDSDALDAFNRQVKQAFDPSNVFAPIRPTKGLESGSL</sequence>
<keyword evidence="2" id="KW-1185">Reference proteome</keyword>
<organism evidence="1 2">
    <name type="scientific">Jezberella montanilacus</name>
    <dbReference type="NCBI Taxonomy" id="323426"/>
    <lineage>
        <taxon>Bacteria</taxon>
        <taxon>Pseudomonadati</taxon>
        <taxon>Pseudomonadota</taxon>
        <taxon>Betaproteobacteria</taxon>
        <taxon>Burkholderiales</taxon>
        <taxon>Alcaligenaceae</taxon>
        <taxon>Jezberella</taxon>
    </lineage>
</organism>
<reference evidence="1 2" key="1">
    <citation type="submission" date="2018-03" db="EMBL/GenBank/DDBJ databases">
        <title>Genomic Encyclopedia of Type Strains, Phase III (KMG-III): the genomes of soil and plant-associated and newly described type strains.</title>
        <authorList>
            <person name="Whitman W."/>
        </authorList>
    </citation>
    <scope>NUCLEOTIDE SEQUENCE [LARGE SCALE GENOMIC DNA]</scope>
    <source>
        <strain evidence="1 2">MWH-P2sevCIIIb</strain>
    </source>
</reference>
<proteinExistence type="predicted"/>